<dbReference type="RefSeq" id="WP_379977952.1">
    <property type="nucleotide sequence ID" value="NZ_JBHSFV010000003.1"/>
</dbReference>
<accession>A0ABV9HUR4</accession>
<feature type="chain" id="PRO_5046792008" evidence="3">
    <location>
        <begin position="22"/>
        <end position="290"/>
    </location>
</feature>
<dbReference type="Pfam" id="PF14257">
    <property type="entry name" value="DUF4349"/>
    <property type="match status" value="1"/>
</dbReference>
<name>A0ABV9HUR4_9FLAO</name>
<evidence type="ECO:0000313" key="6">
    <source>
        <dbReference type="Proteomes" id="UP001596043"/>
    </source>
</evidence>
<keyword evidence="2" id="KW-0472">Membrane</keyword>
<dbReference type="Proteomes" id="UP001596043">
    <property type="component" value="Unassembled WGS sequence"/>
</dbReference>
<keyword evidence="1" id="KW-0175">Coiled coil</keyword>
<reference evidence="6" key="1">
    <citation type="journal article" date="2019" name="Int. J. Syst. Evol. Microbiol.">
        <title>The Global Catalogue of Microorganisms (GCM) 10K type strain sequencing project: providing services to taxonomists for standard genome sequencing and annotation.</title>
        <authorList>
            <consortium name="The Broad Institute Genomics Platform"/>
            <consortium name="The Broad Institute Genome Sequencing Center for Infectious Disease"/>
            <person name="Wu L."/>
            <person name="Ma J."/>
        </authorList>
    </citation>
    <scope>NUCLEOTIDE SEQUENCE [LARGE SCALE GENOMIC DNA]</scope>
    <source>
        <strain evidence="6">YJ-61-S</strain>
    </source>
</reference>
<protein>
    <submittedName>
        <fullName evidence="5">DUF4349 domain-containing protein</fullName>
    </submittedName>
</protein>
<feature type="domain" description="DUF4349" evidence="4">
    <location>
        <begin position="75"/>
        <end position="280"/>
    </location>
</feature>
<feature type="transmembrane region" description="Helical" evidence="2">
    <location>
        <begin position="259"/>
        <end position="280"/>
    </location>
</feature>
<comment type="caution">
    <text evidence="5">The sequence shown here is derived from an EMBL/GenBank/DDBJ whole genome shotgun (WGS) entry which is preliminary data.</text>
</comment>
<feature type="signal peptide" evidence="3">
    <location>
        <begin position="1"/>
        <end position="21"/>
    </location>
</feature>
<dbReference type="PROSITE" id="PS51257">
    <property type="entry name" value="PROKAR_LIPOPROTEIN"/>
    <property type="match status" value="1"/>
</dbReference>
<dbReference type="InterPro" id="IPR025645">
    <property type="entry name" value="DUF4349"/>
</dbReference>
<evidence type="ECO:0000256" key="1">
    <source>
        <dbReference type="SAM" id="Coils"/>
    </source>
</evidence>
<keyword evidence="6" id="KW-1185">Reference proteome</keyword>
<organism evidence="5 6">
    <name type="scientific">Dokdonia ponticola</name>
    <dbReference type="NCBI Taxonomy" id="2041041"/>
    <lineage>
        <taxon>Bacteria</taxon>
        <taxon>Pseudomonadati</taxon>
        <taxon>Bacteroidota</taxon>
        <taxon>Flavobacteriia</taxon>
        <taxon>Flavobacteriales</taxon>
        <taxon>Flavobacteriaceae</taxon>
        <taxon>Dokdonia</taxon>
    </lineage>
</organism>
<dbReference type="EMBL" id="JBHSFV010000003">
    <property type="protein sequence ID" value="MFC4633729.1"/>
    <property type="molecule type" value="Genomic_DNA"/>
</dbReference>
<evidence type="ECO:0000259" key="4">
    <source>
        <dbReference type="Pfam" id="PF14257"/>
    </source>
</evidence>
<feature type="coiled-coil region" evidence="1">
    <location>
        <begin position="171"/>
        <end position="211"/>
    </location>
</feature>
<proteinExistence type="predicted"/>
<keyword evidence="3" id="KW-0732">Signal</keyword>
<sequence length="290" mass="33470">MMRLLLLTLSFLFLFSCDNQGSDTSNWEPKNADGDYVYNANSPTSFGFTTSFEAEDNYDSLGDAQAAPTTQTTSQKIIKTGNLRFETQELEKTHQKILAAIQKANGYVQRDNTGKNYDSQYHNLTVRVPSENFDTVIAAISDGVSYFEEKTISQRDVTEEFVDLNARLKAKRTLEARYLELLSKAKNVKEMLEIERELSKIREEIEAREGRLQYLQSQVSESTISIYFYETTTERAVTVSYGRKLMNAFKNGWSNISDFFLGLLHIWPFIILVVFGVFMIRRWIKKRKKK</sequence>
<keyword evidence="2" id="KW-1133">Transmembrane helix</keyword>
<keyword evidence="2" id="KW-0812">Transmembrane</keyword>
<evidence type="ECO:0000313" key="5">
    <source>
        <dbReference type="EMBL" id="MFC4633729.1"/>
    </source>
</evidence>
<evidence type="ECO:0000256" key="2">
    <source>
        <dbReference type="SAM" id="Phobius"/>
    </source>
</evidence>
<evidence type="ECO:0000256" key="3">
    <source>
        <dbReference type="SAM" id="SignalP"/>
    </source>
</evidence>
<gene>
    <name evidence="5" type="ORF">ACFO3O_07410</name>
</gene>